<feature type="region of interest" description="Disordered" evidence="1">
    <location>
        <begin position="1"/>
        <end position="28"/>
    </location>
</feature>
<evidence type="ECO:0000313" key="2">
    <source>
        <dbReference type="EMBL" id="CAA9432260.1"/>
    </source>
</evidence>
<accession>A0A6J4Q6U4</accession>
<feature type="compositionally biased region" description="Low complexity" evidence="1">
    <location>
        <begin position="10"/>
        <end position="23"/>
    </location>
</feature>
<evidence type="ECO:0000256" key="1">
    <source>
        <dbReference type="SAM" id="MobiDB-lite"/>
    </source>
</evidence>
<reference evidence="2" key="1">
    <citation type="submission" date="2020-02" db="EMBL/GenBank/DDBJ databases">
        <authorList>
            <person name="Meier V. D."/>
        </authorList>
    </citation>
    <scope>NUCLEOTIDE SEQUENCE</scope>
    <source>
        <strain evidence="2">AVDCRST_MAG66</strain>
    </source>
</reference>
<protein>
    <submittedName>
        <fullName evidence="2">Uncharacterized protein</fullName>
    </submittedName>
</protein>
<name>A0A6J4Q6U4_9PSEU</name>
<organism evidence="2">
    <name type="scientific">uncultured Pseudonocardia sp</name>
    <dbReference type="NCBI Taxonomy" id="211455"/>
    <lineage>
        <taxon>Bacteria</taxon>
        <taxon>Bacillati</taxon>
        <taxon>Actinomycetota</taxon>
        <taxon>Actinomycetes</taxon>
        <taxon>Pseudonocardiales</taxon>
        <taxon>Pseudonocardiaceae</taxon>
        <taxon>Pseudonocardia</taxon>
        <taxon>environmental samples</taxon>
    </lineage>
</organism>
<gene>
    <name evidence="2" type="ORF">AVDCRST_MAG66-3382</name>
</gene>
<sequence>MDDVHGPDGRSAVARSASRTASSLHCAEEARGDGAAAVEYVGLAPVVVDRRGAVADAEVPLSPADPACSRAR</sequence>
<proteinExistence type="predicted"/>
<dbReference type="EMBL" id="CADCUS010000486">
    <property type="protein sequence ID" value="CAA9432260.1"/>
    <property type="molecule type" value="Genomic_DNA"/>
</dbReference>
<dbReference type="AlphaFoldDB" id="A0A6J4Q6U4"/>